<gene>
    <name evidence="2" type="ORF">Q8F55_009135</name>
</gene>
<comment type="caution">
    <text evidence="2">The sequence shown here is derived from an EMBL/GenBank/DDBJ whole genome shotgun (WGS) entry which is preliminary data.</text>
</comment>
<feature type="region of interest" description="Disordered" evidence="1">
    <location>
        <begin position="85"/>
        <end position="104"/>
    </location>
</feature>
<organism evidence="2 3">
    <name type="scientific">Vanrija albida</name>
    <dbReference type="NCBI Taxonomy" id="181172"/>
    <lineage>
        <taxon>Eukaryota</taxon>
        <taxon>Fungi</taxon>
        <taxon>Dikarya</taxon>
        <taxon>Basidiomycota</taxon>
        <taxon>Agaricomycotina</taxon>
        <taxon>Tremellomycetes</taxon>
        <taxon>Trichosporonales</taxon>
        <taxon>Trichosporonaceae</taxon>
        <taxon>Vanrija</taxon>
    </lineage>
</organism>
<dbReference type="RefSeq" id="XP_069205443.1">
    <property type="nucleotide sequence ID" value="XM_069357506.1"/>
</dbReference>
<keyword evidence="3" id="KW-1185">Reference proteome</keyword>
<dbReference type="EMBL" id="JBBXJM010000007">
    <property type="protein sequence ID" value="KAL1405499.1"/>
    <property type="molecule type" value="Genomic_DNA"/>
</dbReference>
<name>A0ABR3PSU8_9TREE</name>
<dbReference type="GeneID" id="95990178"/>
<evidence type="ECO:0000313" key="2">
    <source>
        <dbReference type="EMBL" id="KAL1405499.1"/>
    </source>
</evidence>
<protein>
    <submittedName>
        <fullName evidence="2">Uncharacterized protein</fullName>
    </submittedName>
</protein>
<accession>A0ABR3PSU8</accession>
<reference evidence="2 3" key="1">
    <citation type="submission" date="2023-08" db="EMBL/GenBank/DDBJ databases">
        <title>Annotated Genome Sequence of Vanrija albida AlHP1.</title>
        <authorList>
            <person name="Herzog R."/>
        </authorList>
    </citation>
    <scope>NUCLEOTIDE SEQUENCE [LARGE SCALE GENOMIC DNA]</scope>
    <source>
        <strain evidence="2 3">AlHP1</strain>
    </source>
</reference>
<evidence type="ECO:0000313" key="3">
    <source>
        <dbReference type="Proteomes" id="UP001565368"/>
    </source>
</evidence>
<feature type="region of interest" description="Disordered" evidence="1">
    <location>
        <begin position="1"/>
        <end position="77"/>
    </location>
</feature>
<proteinExistence type="predicted"/>
<dbReference type="Proteomes" id="UP001565368">
    <property type="component" value="Unassembled WGS sequence"/>
</dbReference>
<sequence>MSGWGAAPAPLQPKDLNTVPRPEDAASASSTNPVRKIGSGNAPPPLGMVNGLPKPKAVSGASSSKPAPGDGRNARGRSNLLCWLTPEGWGKPPQEDGEKSAQSIKPHVAQIRGSNRAPTAQEVQTALDKGVARLVKRTAILIFRKANLETRLDDSVKTDKKRLKALGFDPEQPCFQFETVDETGPLDPTDDIVDPKSSVPPPVQKLWNIHDWASALGASVDLLDQIHLLPNGEPSPIPLHTAGNVQVVPLADNLAKKGALNEVCQMHLLAILRHQ</sequence>
<evidence type="ECO:0000256" key="1">
    <source>
        <dbReference type="SAM" id="MobiDB-lite"/>
    </source>
</evidence>